<evidence type="ECO:0000259" key="1">
    <source>
        <dbReference type="Pfam" id="PF14417"/>
    </source>
</evidence>
<dbReference type="RefSeq" id="WP_133883155.1">
    <property type="nucleotide sequence ID" value="NZ_MWIN01000008.1"/>
</dbReference>
<gene>
    <name evidence="2" type="ORF">DFR24_3980</name>
</gene>
<protein>
    <submittedName>
        <fullName evidence="2">DcmR-like sensory protein</fullName>
    </submittedName>
</protein>
<reference evidence="2 3" key="1">
    <citation type="submission" date="2019-03" db="EMBL/GenBank/DDBJ databases">
        <title>Genomic Encyclopedia of Type Strains, Phase IV (KMG-IV): sequencing the most valuable type-strain genomes for metagenomic binning, comparative biology and taxonomic classification.</title>
        <authorList>
            <person name="Goeker M."/>
        </authorList>
    </citation>
    <scope>NUCLEOTIDE SEQUENCE [LARGE SCALE GENOMIC DNA]</scope>
    <source>
        <strain evidence="2 3">DSM 26377</strain>
    </source>
</reference>
<dbReference type="AlphaFoldDB" id="A0A4S3K6P0"/>
<comment type="caution">
    <text evidence="2">The sequence shown here is derived from an EMBL/GenBank/DDBJ whole genome shotgun (WGS) entry which is preliminary data.</text>
</comment>
<dbReference type="Pfam" id="PF14417">
    <property type="entry name" value="MEDS"/>
    <property type="match status" value="1"/>
</dbReference>
<dbReference type="InterPro" id="IPR025847">
    <property type="entry name" value="MEDS_domain"/>
</dbReference>
<proteinExistence type="predicted"/>
<dbReference type="EMBL" id="SOBT01000011">
    <property type="protein sequence ID" value="TDU25543.1"/>
    <property type="molecule type" value="Genomic_DNA"/>
</dbReference>
<evidence type="ECO:0000313" key="3">
    <source>
        <dbReference type="Proteomes" id="UP000295341"/>
    </source>
</evidence>
<feature type="domain" description="MEDS" evidence="1">
    <location>
        <begin position="17"/>
        <end position="175"/>
    </location>
</feature>
<dbReference type="OrthoDB" id="116243at2"/>
<accession>A0A4S3K6P0</accession>
<sequence>MQANSIRIAGTALGEHRHICALFNSRDESYRVLMPFVKDGFECGDRAFHVVDPALRDDHLHRLEDAAIPTESSQRTGQFRLGDWNEVYFPDGGFDQDRMLAMLAAALNSASEQPLLRLVCDMRWALEDHPGTDALLEYESRFNTVLQPGGDVVVCCYDLAKFKAGVIMDVLRTHPMVILGGVLQVNPFFVPPEEFLRELRAQRQHERERT</sequence>
<dbReference type="Proteomes" id="UP000295341">
    <property type="component" value="Unassembled WGS sequence"/>
</dbReference>
<organism evidence="2 3">
    <name type="scientific">Panacagrimonas perspica</name>
    <dbReference type="NCBI Taxonomy" id="381431"/>
    <lineage>
        <taxon>Bacteria</taxon>
        <taxon>Pseudomonadati</taxon>
        <taxon>Pseudomonadota</taxon>
        <taxon>Gammaproteobacteria</taxon>
        <taxon>Nevskiales</taxon>
        <taxon>Nevskiaceae</taxon>
        <taxon>Panacagrimonas</taxon>
    </lineage>
</organism>
<keyword evidence="3" id="KW-1185">Reference proteome</keyword>
<evidence type="ECO:0000313" key="2">
    <source>
        <dbReference type="EMBL" id="TDU25543.1"/>
    </source>
</evidence>
<name>A0A4S3K6P0_9GAMM</name>